<feature type="region of interest" description="Disordered" evidence="1">
    <location>
        <begin position="1"/>
        <end position="92"/>
    </location>
</feature>
<evidence type="ECO:0000313" key="3">
    <source>
        <dbReference type="Proteomes" id="UP000708148"/>
    </source>
</evidence>
<dbReference type="Proteomes" id="UP000708148">
    <property type="component" value="Unassembled WGS sequence"/>
</dbReference>
<protein>
    <submittedName>
        <fullName evidence="2">Uncharacterized protein</fullName>
    </submittedName>
</protein>
<accession>A0A8S1J003</accession>
<dbReference type="EMBL" id="CAJHUC010001336">
    <property type="protein sequence ID" value="CAD7700760.1"/>
    <property type="molecule type" value="Genomic_DNA"/>
</dbReference>
<feature type="compositionally biased region" description="Basic and acidic residues" evidence="1">
    <location>
        <begin position="67"/>
        <end position="84"/>
    </location>
</feature>
<proteinExistence type="predicted"/>
<organism evidence="2 3">
    <name type="scientific">Ostreobium quekettii</name>
    <dbReference type="NCBI Taxonomy" id="121088"/>
    <lineage>
        <taxon>Eukaryota</taxon>
        <taxon>Viridiplantae</taxon>
        <taxon>Chlorophyta</taxon>
        <taxon>core chlorophytes</taxon>
        <taxon>Ulvophyceae</taxon>
        <taxon>TCBD clade</taxon>
        <taxon>Bryopsidales</taxon>
        <taxon>Ostreobineae</taxon>
        <taxon>Ostreobiaceae</taxon>
        <taxon>Ostreobium</taxon>
    </lineage>
</organism>
<reference evidence="2" key="1">
    <citation type="submission" date="2020-12" db="EMBL/GenBank/DDBJ databases">
        <authorList>
            <person name="Iha C."/>
        </authorList>
    </citation>
    <scope>NUCLEOTIDE SEQUENCE</scope>
</reference>
<comment type="caution">
    <text evidence="2">The sequence shown here is derived from an EMBL/GenBank/DDBJ whole genome shotgun (WGS) entry which is preliminary data.</text>
</comment>
<sequence length="217" mass="23859">MCSHAGKGYSPYGPPPPQGPTNGSVEATNLDDAAKASNKQAEPTPGEKRVPENVDDAALPDSQQGEALRKDGPPPRKTRARENVDDAALVDNERGEALRKGYTLVDIFREAMDSPEPQWRQPMPPRSLNLQPNIAQKLVQEVDDKTAVPRASGNHMCGVEERDALPWSLDTEDYYALTWTPSPPETPSDIGWDNDMGWGNVLLVPSDSESSEPRWLY</sequence>
<evidence type="ECO:0000313" key="2">
    <source>
        <dbReference type="EMBL" id="CAD7700760.1"/>
    </source>
</evidence>
<keyword evidence="3" id="KW-1185">Reference proteome</keyword>
<feature type="compositionally biased region" description="Low complexity" evidence="1">
    <location>
        <begin position="1"/>
        <end position="11"/>
    </location>
</feature>
<evidence type="ECO:0000256" key="1">
    <source>
        <dbReference type="SAM" id="MobiDB-lite"/>
    </source>
</evidence>
<gene>
    <name evidence="2" type="ORF">OSTQU699_LOCUS6119</name>
</gene>
<name>A0A8S1J003_9CHLO</name>
<dbReference type="AlphaFoldDB" id="A0A8S1J003"/>